<dbReference type="PROSITE" id="PS51257">
    <property type="entry name" value="PROKAR_LIPOPROTEIN"/>
    <property type="match status" value="1"/>
</dbReference>
<sequence>MAKILYGVFFLMLVVGMAALSGCGKQNGSQSEVEIAPEVLEKAVDICGGEKGYYVAALDQILFVDENGKPGEVFSFPGRQIVQVAFGDTLYALDYQGQSVLKLDEDGEIAEEYALENPKNVFSDTFVDFEAAGSNVYLSVIRRATEATEEGVYVLPWQEKKLTKIFSEAVPLASFGEEGVCVYQNGEIVAYETSDRREADGGMYTSIATGEVLGSFCVDENNAYYYCTDQKVIREAEGQRECLHRMDTDYDVIASSGDTLLLLKRFERLTLVTKAAEKIEYDETLQLYGVGTAFDLSDGTHRDLKEEFETEFGVGVEREPDIGMNQETFLTNLMSGSDQYDLYRFTGMNPDSFYFVKNHAYVDLSSDEEIVDKLQQWYTPLVEGCTYQGEIFAVPSGVTVNLLYYNYRDYPGLRQEDLSTWDSFLDV</sequence>
<dbReference type="Proteomes" id="UP000823912">
    <property type="component" value="Unassembled WGS sequence"/>
</dbReference>
<organism evidence="1 2">
    <name type="scientific">Candidatus Pullilachnospira gallistercoris</name>
    <dbReference type="NCBI Taxonomy" id="2840911"/>
    <lineage>
        <taxon>Bacteria</taxon>
        <taxon>Bacillati</taxon>
        <taxon>Bacillota</taxon>
        <taxon>Clostridia</taxon>
        <taxon>Lachnospirales</taxon>
        <taxon>Lachnospiraceae</taxon>
        <taxon>Lachnospiraceae incertae sedis</taxon>
        <taxon>Candidatus Pullilachnospira</taxon>
    </lineage>
</organism>
<reference evidence="1" key="1">
    <citation type="submission" date="2020-10" db="EMBL/GenBank/DDBJ databases">
        <authorList>
            <person name="Gilroy R."/>
        </authorList>
    </citation>
    <scope>NUCLEOTIDE SEQUENCE</scope>
    <source>
        <strain evidence="1">ChiSjej5B23-6657</strain>
    </source>
</reference>
<evidence type="ECO:0000313" key="1">
    <source>
        <dbReference type="EMBL" id="HIR71344.1"/>
    </source>
</evidence>
<dbReference type="EMBL" id="DVHM01000143">
    <property type="protein sequence ID" value="HIR71344.1"/>
    <property type="molecule type" value="Genomic_DNA"/>
</dbReference>
<comment type="caution">
    <text evidence="1">The sequence shown here is derived from an EMBL/GenBank/DDBJ whole genome shotgun (WGS) entry which is preliminary data.</text>
</comment>
<dbReference type="SUPFAM" id="SSF53850">
    <property type="entry name" value="Periplasmic binding protein-like II"/>
    <property type="match status" value="1"/>
</dbReference>
<protein>
    <submittedName>
        <fullName evidence="1">Uncharacterized protein</fullName>
    </submittedName>
</protein>
<dbReference type="AlphaFoldDB" id="A0A9D1JBS8"/>
<accession>A0A9D1JBS8</accession>
<name>A0A9D1JBS8_9FIRM</name>
<gene>
    <name evidence="1" type="ORF">IAA55_08690</name>
</gene>
<reference evidence="1" key="2">
    <citation type="journal article" date="2021" name="PeerJ">
        <title>Extensive microbial diversity within the chicken gut microbiome revealed by metagenomics and culture.</title>
        <authorList>
            <person name="Gilroy R."/>
            <person name="Ravi A."/>
            <person name="Getino M."/>
            <person name="Pursley I."/>
            <person name="Horton D.L."/>
            <person name="Alikhan N.F."/>
            <person name="Baker D."/>
            <person name="Gharbi K."/>
            <person name="Hall N."/>
            <person name="Watson M."/>
            <person name="Adriaenssens E.M."/>
            <person name="Foster-Nyarko E."/>
            <person name="Jarju S."/>
            <person name="Secka A."/>
            <person name="Antonio M."/>
            <person name="Oren A."/>
            <person name="Chaudhuri R.R."/>
            <person name="La Ragione R."/>
            <person name="Hildebrand F."/>
            <person name="Pallen M.J."/>
        </authorList>
    </citation>
    <scope>NUCLEOTIDE SEQUENCE</scope>
    <source>
        <strain evidence="1">ChiSjej5B23-6657</strain>
    </source>
</reference>
<proteinExistence type="predicted"/>
<feature type="non-terminal residue" evidence="1">
    <location>
        <position position="427"/>
    </location>
</feature>
<evidence type="ECO:0000313" key="2">
    <source>
        <dbReference type="Proteomes" id="UP000823912"/>
    </source>
</evidence>
<dbReference type="Gene3D" id="3.40.190.10">
    <property type="entry name" value="Periplasmic binding protein-like II"/>
    <property type="match status" value="1"/>
</dbReference>